<dbReference type="PANTHER" id="PTHR35563:SF2">
    <property type="entry name" value="BARREL METAL-DEPENDENT HYDROLASE, PUTATIVE (AFU_ORTHOLOGUE AFUA_1G16240)-RELATED"/>
    <property type="match status" value="1"/>
</dbReference>
<feature type="domain" description="Amidohydrolase-related" evidence="1">
    <location>
        <begin position="10"/>
        <end position="292"/>
    </location>
</feature>
<proteinExistence type="predicted"/>
<accession>A0A9P4WBF4</accession>
<evidence type="ECO:0000259" key="1">
    <source>
        <dbReference type="Pfam" id="PF04909"/>
    </source>
</evidence>
<evidence type="ECO:0000313" key="3">
    <source>
        <dbReference type="Proteomes" id="UP000801428"/>
    </source>
</evidence>
<dbReference type="SUPFAM" id="SSF51556">
    <property type="entry name" value="Metallo-dependent hydrolases"/>
    <property type="match status" value="1"/>
</dbReference>
<dbReference type="InterPro" id="IPR032466">
    <property type="entry name" value="Metal_Hydrolase"/>
</dbReference>
<dbReference type="Pfam" id="PF04909">
    <property type="entry name" value="Amidohydro_2"/>
    <property type="match status" value="1"/>
</dbReference>
<dbReference type="Gene3D" id="3.20.20.140">
    <property type="entry name" value="Metal-dependent hydrolases"/>
    <property type="match status" value="1"/>
</dbReference>
<comment type="caution">
    <text evidence="2">The sequence shown here is derived from an EMBL/GenBank/DDBJ whole genome shotgun (WGS) entry which is preliminary data.</text>
</comment>
<dbReference type="InterPro" id="IPR052358">
    <property type="entry name" value="Aro_Compnd_Degr_Hydrolases"/>
</dbReference>
<reference evidence="2" key="1">
    <citation type="submission" date="2019-04" db="EMBL/GenBank/DDBJ databases">
        <title>Sequencing of skin fungus with MAO and IRED activity.</title>
        <authorList>
            <person name="Marsaioli A.J."/>
            <person name="Bonatto J.M.C."/>
            <person name="Reis Junior O."/>
        </authorList>
    </citation>
    <scope>NUCLEOTIDE SEQUENCE</scope>
    <source>
        <strain evidence="2">30M1</strain>
    </source>
</reference>
<dbReference type="OrthoDB" id="2135488at2759"/>
<dbReference type="Proteomes" id="UP000801428">
    <property type="component" value="Unassembled WGS sequence"/>
</dbReference>
<evidence type="ECO:0000313" key="2">
    <source>
        <dbReference type="EMBL" id="KAF3002694.1"/>
    </source>
</evidence>
<dbReference type="GO" id="GO:0016787">
    <property type="term" value="F:hydrolase activity"/>
    <property type="evidence" value="ECO:0007669"/>
    <property type="project" value="InterPro"/>
</dbReference>
<dbReference type="InterPro" id="IPR006680">
    <property type="entry name" value="Amidohydro-rel"/>
</dbReference>
<dbReference type="AlphaFoldDB" id="A0A9P4WBF4"/>
<sequence>MSSTRLQSAWDCHVHCFEPDKFPYKATRAYTPRPAPFAALVRDLVTSNVMLVQATIEQSFTGLLEHLEACLDNPEHFPGRVRGTVLASSENRLDALTDAELDRMHYLGVRCVRLHSLYGTSNHGIGWIQTQLKELAQLQAVFKYKWSISAQLSLKVWSELKDFILTDTDLATVSIVADHIGSATPSDYGSPAFQDFVELLQSGRVYVKISAMHRRSPGDILAMQPIVDLFAKLAPQALLWGSDWPHVDTSGWEEAGPLEGADPASELATLRSWLSEEQMQKILVENPERLFGH</sequence>
<name>A0A9P4WBF4_CURKU</name>
<keyword evidence="3" id="KW-1185">Reference proteome</keyword>
<organism evidence="2 3">
    <name type="scientific">Curvularia kusanoi</name>
    <name type="common">Cochliobolus kusanoi</name>
    <dbReference type="NCBI Taxonomy" id="90978"/>
    <lineage>
        <taxon>Eukaryota</taxon>
        <taxon>Fungi</taxon>
        <taxon>Dikarya</taxon>
        <taxon>Ascomycota</taxon>
        <taxon>Pezizomycotina</taxon>
        <taxon>Dothideomycetes</taxon>
        <taxon>Pleosporomycetidae</taxon>
        <taxon>Pleosporales</taxon>
        <taxon>Pleosporineae</taxon>
        <taxon>Pleosporaceae</taxon>
        <taxon>Curvularia</taxon>
    </lineage>
</organism>
<gene>
    <name evidence="2" type="ORF">E8E13_009986</name>
</gene>
<dbReference type="PANTHER" id="PTHR35563">
    <property type="entry name" value="BARREL METAL-DEPENDENT HYDROLASE, PUTATIVE (AFU_ORTHOLOGUE AFUA_1G16240)-RELATED"/>
    <property type="match status" value="1"/>
</dbReference>
<dbReference type="EMBL" id="SWKU01000011">
    <property type="protein sequence ID" value="KAF3002694.1"/>
    <property type="molecule type" value="Genomic_DNA"/>
</dbReference>
<protein>
    <recommendedName>
        <fullName evidence="1">Amidohydrolase-related domain-containing protein</fullName>
    </recommendedName>
</protein>